<accession>A0A1X7LY03</accession>
<dbReference type="EMBL" id="FXAZ01000009">
    <property type="protein sequence ID" value="SMG58404.1"/>
    <property type="molecule type" value="Genomic_DNA"/>
</dbReference>
<keyword evidence="3" id="KW-1185">Reference proteome</keyword>
<feature type="signal peptide" evidence="1">
    <location>
        <begin position="1"/>
        <end position="24"/>
    </location>
</feature>
<dbReference type="STRING" id="1852522.SAMN06295960_4701"/>
<organism evidence="2 3">
    <name type="scientific">Paenibacillus aquistagni</name>
    <dbReference type="NCBI Taxonomy" id="1852522"/>
    <lineage>
        <taxon>Bacteria</taxon>
        <taxon>Bacillati</taxon>
        <taxon>Bacillota</taxon>
        <taxon>Bacilli</taxon>
        <taxon>Bacillales</taxon>
        <taxon>Paenibacillaceae</taxon>
        <taxon>Paenibacillus</taxon>
    </lineage>
</organism>
<feature type="chain" id="PRO_5012372166" evidence="1">
    <location>
        <begin position="25"/>
        <end position="124"/>
    </location>
</feature>
<sequence length="124" mass="14256">MNKKWFAALGVTVLTLGIGTAAFADGIQPFSGRGMQETPSSMMEDYPNMNADEMLRFMEERQMDAADMRAYMRDNQLDADEMRDYMKQIHPDTSDEDIDRMYNYCHGDSDSGRGMMGYRSSMMR</sequence>
<evidence type="ECO:0000313" key="2">
    <source>
        <dbReference type="EMBL" id="SMG58404.1"/>
    </source>
</evidence>
<name>A0A1X7LY03_9BACL</name>
<dbReference type="RefSeq" id="WP_085498614.1">
    <property type="nucleotide sequence ID" value="NZ_FXAZ01000009.1"/>
</dbReference>
<reference evidence="2 3" key="1">
    <citation type="submission" date="2017-04" db="EMBL/GenBank/DDBJ databases">
        <authorList>
            <person name="Afonso C.L."/>
            <person name="Miller P.J."/>
            <person name="Scott M.A."/>
            <person name="Spackman E."/>
            <person name="Goraichik I."/>
            <person name="Dimitrov K.M."/>
            <person name="Suarez D.L."/>
            <person name="Swayne D.E."/>
        </authorList>
    </citation>
    <scope>NUCLEOTIDE SEQUENCE [LARGE SCALE GENOMIC DNA]</scope>
    <source>
        <strain evidence="2 3">11</strain>
    </source>
</reference>
<dbReference type="SUPFAM" id="SSF47473">
    <property type="entry name" value="EF-hand"/>
    <property type="match status" value="1"/>
</dbReference>
<keyword evidence="1" id="KW-0732">Signal</keyword>
<evidence type="ECO:0000256" key="1">
    <source>
        <dbReference type="SAM" id="SignalP"/>
    </source>
</evidence>
<protein>
    <submittedName>
        <fullName evidence="2">Uncharacterized protein</fullName>
    </submittedName>
</protein>
<dbReference type="InterPro" id="IPR011992">
    <property type="entry name" value="EF-hand-dom_pair"/>
</dbReference>
<dbReference type="AlphaFoldDB" id="A0A1X7LY03"/>
<dbReference type="OrthoDB" id="2166958at2"/>
<gene>
    <name evidence="2" type="ORF">SAMN06295960_4701</name>
</gene>
<proteinExistence type="predicted"/>
<dbReference type="Proteomes" id="UP000193834">
    <property type="component" value="Unassembled WGS sequence"/>
</dbReference>
<evidence type="ECO:0000313" key="3">
    <source>
        <dbReference type="Proteomes" id="UP000193834"/>
    </source>
</evidence>